<reference evidence="3" key="1">
    <citation type="submission" date="2015-09" db="EMBL/GenBank/DDBJ databases">
        <authorList>
            <person name="Daims H."/>
        </authorList>
    </citation>
    <scope>NUCLEOTIDE SEQUENCE [LARGE SCALE GENOMIC DNA]</scope>
</reference>
<evidence type="ECO:0000259" key="1">
    <source>
        <dbReference type="Pfam" id="PF16561"/>
    </source>
</evidence>
<evidence type="ECO:0000313" key="2">
    <source>
        <dbReference type="EMBL" id="CUQ67587.1"/>
    </source>
</evidence>
<dbReference type="Pfam" id="PF16561">
    <property type="entry name" value="AMPK1_CBM"/>
    <property type="match status" value="1"/>
</dbReference>
<feature type="domain" description="AMP-activated protein kinase glycogen-binding" evidence="1">
    <location>
        <begin position="49"/>
        <end position="123"/>
    </location>
</feature>
<sequence length="124" mass="13647">MRFNRAVIIVGVWVIWLAGIGGCTANKAGSPTLPKPQPGTVRFMLEASEATRVSLVGSFNGWAKDSMPLNRLKGTSWWSVDVPLRAGEHTFMYVIDGVNWVTPPQADDFVEDEFGQRNGVVIVR</sequence>
<dbReference type="PROSITE" id="PS51257">
    <property type="entry name" value="PROKAR_LIPOPROTEIN"/>
    <property type="match status" value="1"/>
</dbReference>
<dbReference type="AlphaFoldDB" id="A0A0S4KSZ8"/>
<keyword evidence="3" id="KW-1185">Reference proteome</keyword>
<dbReference type="GO" id="GO:0016787">
    <property type="term" value="F:hydrolase activity"/>
    <property type="evidence" value="ECO:0007669"/>
    <property type="project" value="UniProtKB-KW"/>
</dbReference>
<dbReference type="GO" id="GO:0016757">
    <property type="term" value="F:glycosyltransferase activity"/>
    <property type="evidence" value="ECO:0007669"/>
    <property type="project" value="UniProtKB-KW"/>
</dbReference>
<keyword evidence="2" id="KW-0808">Transferase</keyword>
<dbReference type="Gene3D" id="2.60.40.10">
    <property type="entry name" value="Immunoglobulins"/>
    <property type="match status" value="1"/>
</dbReference>
<evidence type="ECO:0000313" key="3">
    <source>
        <dbReference type="Proteomes" id="UP000066284"/>
    </source>
</evidence>
<organism evidence="2 3">
    <name type="scientific">Candidatus Nitrospira inopinata</name>
    <dbReference type="NCBI Taxonomy" id="1715989"/>
    <lineage>
        <taxon>Bacteria</taxon>
        <taxon>Pseudomonadati</taxon>
        <taxon>Nitrospirota</taxon>
        <taxon>Nitrospiria</taxon>
        <taxon>Nitrospirales</taxon>
        <taxon>Nitrospiraceae</taxon>
        <taxon>Nitrospira</taxon>
    </lineage>
</organism>
<dbReference type="SUPFAM" id="SSF81296">
    <property type="entry name" value="E set domains"/>
    <property type="match status" value="1"/>
</dbReference>
<dbReference type="InterPro" id="IPR013783">
    <property type="entry name" value="Ig-like_fold"/>
</dbReference>
<protein>
    <submittedName>
        <fullName evidence="2">Putative Glycosyl hydrolase, family 13</fullName>
        <ecNumber evidence="2">2.4.1.-</ecNumber>
    </submittedName>
</protein>
<proteinExistence type="predicted"/>
<keyword evidence="2" id="KW-0328">Glycosyltransferase</keyword>
<dbReference type="KEGG" id="nio:NITINOP_2615"/>
<keyword evidence="2" id="KW-0378">Hydrolase</keyword>
<dbReference type="InterPro" id="IPR032640">
    <property type="entry name" value="AMPK1_CBM"/>
</dbReference>
<name>A0A0S4KSZ8_9BACT</name>
<dbReference type="CDD" id="cd07184">
    <property type="entry name" value="E_set_Isoamylase_like_N"/>
    <property type="match status" value="1"/>
</dbReference>
<dbReference type="OrthoDB" id="9798643at2"/>
<dbReference type="Proteomes" id="UP000066284">
    <property type="component" value="Chromosome 1"/>
</dbReference>
<dbReference type="InterPro" id="IPR014756">
    <property type="entry name" value="Ig_E-set"/>
</dbReference>
<accession>A0A0S4KSZ8</accession>
<dbReference type="RefSeq" id="WP_158023401.1">
    <property type="nucleotide sequence ID" value="NZ_LN885086.1"/>
</dbReference>
<dbReference type="STRING" id="1715989.NITINOP_2615"/>
<gene>
    <name evidence="2" type="ORF">NITINOP_2615</name>
</gene>
<dbReference type="EMBL" id="LN885086">
    <property type="protein sequence ID" value="CUQ67587.1"/>
    <property type="molecule type" value="Genomic_DNA"/>
</dbReference>
<dbReference type="EC" id="2.4.1.-" evidence="2"/>